<keyword evidence="3" id="KW-1185">Reference proteome</keyword>
<dbReference type="InterPro" id="IPR001888">
    <property type="entry name" value="Transposase_1"/>
</dbReference>
<dbReference type="GO" id="GO:0003677">
    <property type="term" value="F:DNA binding"/>
    <property type="evidence" value="ECO:0007669"/>
    <property type="project" value="InterPro"/>
</dbReference>
<dbReference type="Pfam" id="PF09339">
    <property type="entry name" value="HTH_IclR"/>
    <property type="match status" value="1"/>
</dbReference>
<accession>A0A7T8KAN9</accession>
<gene>
    <name evidence="2" type="ORF">FKW44_012974</name>
</gene>
<proteinExistence type="predicted"/>
<dbReference type="PANTHER" id="PTHR46060:SF1">
    <property type="entry name" value="MARINER MOS1 TRANSPOSASE-LIKE PROTEIN"/>
    <property type="match status" value="1"/>
</dbReference>
<dbReference type="Proteomes" id="UP000595437">
    <property type="component" value="Chromosome 8"/>
</dbReference>
<evidence type="ECO:0000313" key="2">
    <source>
        <dbReference type="EMBL" id="QQP51566.1"/>
    </source>
</evidence>
<organism evidence="2 3">
    <name type="scientific">Caligus rogercresseyi</name>
    <name type="common">Sea louse</name>
    <dbReference type="NCBI Taxonomy" id="217165"/>
    <lineage>
        <taxon>Eukaryota</taxon>
        <taxon>Metazoa</taxon>
        <taxon>Ecdysozoa</taxon>
        <taxon>Arthropoda</taxon>
        <taxon>Crustacea</taxon>
        <taxon>Multicrustacea</taxon>
        <taxon>Hexanauplia</taxon>
        <taxon>Copepoda</taxon>
        <taxon>Siphonostomatoida</taxon>
        <taxon>Caligidae</taxon>
        <taxon>Caligus</taxon>
    </lineage>
</organism>
<dbReference type="InterPro" id="IPR052709">
    <property type="entry name" value="Transposase-MT_Hybrid"/>
</dbReference>
<dbReference type="AlphaFoldDB" id="A0A7T8KAN9"/>
<dbReference type="Pfam" id="PF01359">
    <property type="entry name" value="Transposase_1"/>
    <property type="match status" value="1"/>
</dbReference>
<evidence type="ECO:0000313" key="3">
    <source>
        <dbReference type="Proteomes" id="UP000595437"/>
    </source>
</evidence>
<dbReference type="OrthoDB" id="6118231at2759"/>
<dbReference type="InterPro" id="IPR036397">
    <property type="entry name" value="RNaseH_sf"/>
</dbReference>
<dbReference type="PANTHER" id="PTHR46060">
    <property type="entry name" value="MARINER MOS1 TRANSPOSASE-LIKE PROTEIN"/>
    <property type="match status" value="1"/>
</dbReference>
<dbReference type="EMBL" id="CP045897">
    <property type="protein sequence ID" value="QQP51566.1"/>
    <property type="molecule type" value="Genomic_DNA"/>
</dbReference>
<feature type="domain" description="HTH iclR-type" evidence="1">
    <location>
        <begin position="80"/>
        <end position="105"/>
    </location>
</feature>
<name>A0A7T8KAN9_CALRO</name>
<dbReference type="GO" id="GO:0006355">
    <property type="term" value="P:regulation of DNA-templated transcription"/>
    <property type="evidence" value="ECO:0007669"/>
    <property type="project" value="InterPro"/>
</dbReference>
<protein>
    <submittedName>
        <fullName evidence="2">Mariner transposase</fullName>
    </submittedName>
</protein>
<dbReference type="Gene3D" id="3.30.420.10">
    <property type="entry name" value="Ribonuclease H-like superfamily/Ribonuclease H"/>
    <property type="match status" value="1"/>
</dbReference>
<dbReference type="InterPro" id="IPR005471">
    <property type="entry name" value="Tscrpt_reg_IclR_N"/>
</dbReference>
<evidence type="ECO:0000259" key="1">
    <source>
        <dbReference type="Pfam" id="PF09339"/>
    </source>
</evidence>
<reference evidence="3" key="1">
    <citation type="submission" date="2021-01" db="EMBL/GenBank/DDBJ databases">
        <title>Caligus Genome Assembly.</title>
        <authorList>
            <person name="Gallardo-Escarate C."/>
        </authorList>
    </citation>
    <scope>NUCLEOTIDE SEQUENCE [LARGE SCALE GENOMIC DNA]</scope>
</reference>
<sequence>MPAPRNVIVDAFNAGLSISEAFDSLKAIDGNKPSLRRVIQKIFKDLRDGGNGLDKRKQNRKPRLQRTEENINEVKSILDDDNRVTVREIHEATGLSQGTVHRILNQDLGLSKIAARWVPRILSDKHKTERVRCAKLFLEAVDEDPSFLDSIITVDETWVHYSTPEMKQQSKQWLPKGSRPPKKANVVLSAKKIMATVFFDNQGVVYTTYTSNTINSAAYIESVKECNHKLARKRPLKKKWNFCLHHDNARVHTSNTTTNFLKGNGVVLFPHPPILGGSSFECVEDLKNSVARIFRAIPKESFTETFKDKWVKRWNDVIACNGDYIEK</sequence>